<accession>A0AAW2BP64</accession>
<evidence type="ECO:0000313" key="1">
    <source>
        <dbReference type="EMBL" id="KAK9986699.1"/>
    </source>
</evidence>
<protein>
    <submittedName>
        <fullName evidence="1">Uncharacterized protein</fullName>
    </submittedName>
</protein>
<gene>
    <name evidence="1" type="ORF">SO802_031650</name>
</gene>
<name>A0AAW2BP64_9ROSI</name>
<organism evidence="1 2">
    <name type="scientific">Lithocarpus litseifolius</name>
    <dbReference type="NCBI Taxonomy" id="425828"/>
    <lineage>
        <taxon>Eukaryota</taxon>
        <taxon>Viridiplantae</taxon>
        <taxon>Streptophyta</taxon>
        <taxon>Embryophyta</taxon>
        <taxon>Tracheophyta</taxon>
        <taxon>Spermatophyta</taxon>
        <taxon>Magnoliopsida</taxon>
        <taxon>eudicotyledons</taxon>
        <taxon>Gunneridae</taxon>
        <taxon>Pentapetalae</taxon>
        <taxon>rosids</taxon>
        <taxon>fabids</taxon>
        <taxon>Fagales</taxon>
        <taxon>Fagaceae</taxon>
        <taxon>Lithocarpus</taxon>
    </lineage>
</organism>
<comment type="caution">
    <text evidence="1">The sequence shown here is derived from an EMBL/GenBank/DDBJ whole genome shotgun (WGS) entry which is preliminary data.</text>
</comment>
<dbReference type="AlphaFoldDB" id="A0AAW2BP64"/>
<proteinExistence type="predicted"/>
<reference evidence="1 2" key="1">
    <citation type="submission" date="2024-01" db="EMBL/GenBank/DDBJ databases">
        <title>A telomere-to-telomere, gap-free genome of sweet tea (Lithocarpus litseifolius).</title>
        <authorList>
            <person name="Zhou J."/>
        </authorList>
    </citation>
    <scope>NUCLEOTIDE SEQUENCE [LARGE SCALE GENOMIC DNA]</scope>
    <source>
        <strain evidence="1">Zhou-2022a</strain>
        <tissue evidence="1">Leaf</tissue>
    </source>
</reference>
<keyword evidence="2" id="KW-1185">Reference proteome</keyword>
<evidence type="ECO:0000313" key="2">
    <source>
        <dbReference type="Proteomes" id="UP001459277"/>
    </source>
</evidence>
<sequence>MSRIFTEGSPIVPAIRGLDILVLPKSIQGDSRTSSPKALEVALPSLIIIGLKMFSLAPNLWTQEGMVIRMPKPFPYKDSRCDLWKYDVTLISTRTGKEDVCSNISSGLAGLTRIGRCYTLEELEKGGKRLSRAKLS</sequence>
<dbReference type="Proteomes" id="UP001459277">
    <property type="component" value="Unassembled WGS sequence"/>
</dbReference>
<dbReference type="EMBL" id="JAZDWU010000011">
    <property type="protein sequence ID" value="KAK9986699.1"/>
    <property type="molecule type" value="Genomic_DNA"/>
</dbReference>